<accession>A0A9Q2WFR5</accession>
<comment type="caution">
    <text evidence="1">The sequence shown here is derived from an EMBL/GenBank/DDBJ whole genome shotgun (WGS) entry which is preliminary data.</text>
</comment>
<dbReference type="EMBL" id="JAANEY010000001">
    <property type="protein sequence ID" value="MBT8550347.1"/>
    <property type="molecule type" value="Genomic_DNA"/>
</dbReference>
<reference evidence="1" key="1">
    <citation type="journal article" date="2021" name="Genome Biol. Evol.">
        <title>Continental-Scale Gene Flow Prevents Allopatric Divergence of Pelagic Freshwater Bacteria.</title>
        <authorList>
            <person name="Hoetzinger M."/>
            <person name="Pitt A."/>
            <person name="Huemer A."/>
            <person name="Hahn M.W."/>
        </authorList>
    </citation>
    <scope>NUCLEOTIDE SEQUENCE</scope>
    <source>
        <strain evidence="1">SM1-W8</strain>
    </source>
</reference>
<organism evidence="1 2">
    <name type="scientific">Polynucleobacter paneuropaeus</name>
    <dbReference type="NCBI Taxonomy" id="2527775"/>
    <lineage>
        <taxon>Bacteria</taxon>
        <taxon>Pseudomonadati</taxon>
        <taxon>Pseudomonadota</taxon>
        <taxon>Betaproteobacteria</taxon>
        <taxon>Burkholderiales</taxon>
        <taxon>Burkholderiaceae</taxon>
        <taxon>Polynucleobacter</taxon>
    </lineage>
</organism>
<dbReference type="Proteomes" id="UP000783102">
    <property type="component" value="Unassembled WGS sequence"/>
</dbReference>
<proteinExistence type="predicted"/>
<gene>
    <name evidence="1" type="ORF">G6731_00010</name>
</gene>
<evidence type="ECO:0000313" key="1">
    <source>
        <dbReference type="EMBL" id="MBT8550347.1"/>
    </source>
</evidence>
<sequence>MHVAVTAPSATLDSSLADLKSQHYDLVVISGAYAGSTGLDILLGTSASLHEVVAITMPRFEGGVITLEMNASNLVSDLAHLSTDSALLRSHGLSRVRLDISGSHQSLDVADISDLLDQDGKPSALMDQIHSAAQLLSANSIHLELEVGHLGNSPFHINEAQAHSLISYDISFVAHDNIELDVSVSGIGKVLANTLTEIEGLGVDSIVLSGPYAASSGVIIQFGNGDLHSLVANGLPRFTGGPVLLEFDHINQLACDVYSWDDGLAHGDAAALAASGITQVRVDLSGDHGSLNIANINSLVSTNGTATADLNALHTAAVDLAAQNISLQLEAGHLGAAAALQITDAQAKTLASMGMSFVSADNVTVAPVSGQWHLASTIADLQNLGVDSVTGHAQVDLGETFDQAAARAIPNFSGPVRLILDTALGGTELNVANMVNISSDISALAAHGITEISIEDAGYVNGHDDGISNATLTSEAGRAGLRLLESTINTLDDLPSFNKIAFVIGDGQAHNLAASDANFAFSVGNQDVIVDANLENQLNATLKDLQQLNVYQVDIQGYWGVQPTVDLGAQSLDASAADDLPIFSNSVTLAIDSIMSLKSGMTSLESDIIALANDKVTEIDVTKLSTAELLANSGEAAAGLRSLEAAIQLANTAGGLDAAGKHFTLLLSDGQVAALSAADSLYTFTLDNADTIVYAKGEAHLTSTMAALQQLHVKSVQISGIPVISLGETLAELASHPLPVFVTDPILAIDRADELVIDPADAAQLQQTMKNLAGDEFTQVSMSELSTNDVTSHADGLRVLESSINAAYAGNDNPPIKLHLTDDQAQGLAQIDGFAFTAGNKDTAVDAKENRLTTSLKDLEKINIDAVSLSGAAAIDLTVQLGSTDLHGLTGGAVGGAGLPVFEGGNQVSLETTSDVVVGDLANLSADAASLASSNINNINIDISGNHGSLDVANLDSLVSASGTPTTLLNSLHTAATDLAAHNVGLQLEVGHIGPDASALHISAAQAQTLIADGLSFVAHDNIAMDVSAGTTHLSNSLKDLEKLHVDAVAIAAGTDLTIQLGDTDLHSAITGAAGGAGELMPVFEGGGHVALEMNASDLTADLGHLTGGLDDAAILQARGITEVNLDISGNHGSLDVANLDSLVSASGTPTTLLNSLHTAATDLAAHNVGLQLEVGHNTVNAEPFVITAAQAQTLIADGLSFVSHDSIAMQVGTTHLSSSLKQLEKLHVDAVLLTDDAATHGLTIHAGLGETVADLVANNLPDFIGGHVNLDLDNANNVNGLSELINDQTLVNALVGKHVDYLSIHEAIDLSAGNDWMHLDSVHKVVAESNNLMHINIDIAGTQAANTFSHLDAALKASLVSLNTATDLSTVEHTSLQSALNGLDLLSGYTTPDKFGDLINALTASGVSDMVVDSGHVEISDSLASALVSAGMLQALPESNLVIDATSDVQPYVDNVGHYAHLFTNLNSMADLGVDQIQAGVANKVYVDLGLPSHDATAMADISNLLSALDPANAAKDLAVNSNGNGVGIGLVISGDLAHTIAQSGGLSVADLNHLHNLGITEIDVLAPTADIAADPSVLAHASSAAPAVPVVKLIGAADPMFNELDHHNIVLPPNK</sequence>
<name>A0A9Q2WFR5_9BURK</name>
<protein>
    <submittedName>
        <fullName evidence="1">Uncharacterized protein</fullName>
    </submittedName>
</protein>
<evidence type="ECO:0000313" key="2">
    <source>
        <dbReference type="Proteomes" id="UP000783102"/>
    </source>
</evidence>